<dbReference type="AlphaFoldDB" id="C4J4I0"/>
<organism evidence="1">
    <name type="scientific">Zea mays</name>
    <name type="common">Maize</name>
    <dbReference type="NCBI Taxonomy" id="4577"/>
    <lineage>
        <taxon>Eukaryota</taxon>
        <taxon>Viridiplantae</taxon>
        <taxon>Streptophyta</taxon>
        <taxon>Embryophyta</taxon>
        <taxon>Tracheophyta</taxon>
        <taxon>Spermatophyta</taxon>
        <taxon>Magnoliopsida</taxon>
        <taxon>Liliopsida</taxon>
        <taxon>Poales</taxon>
        <taxon>Poaceae</taxon>
        <taxon>PACMAD clade</taxon>
        <taxon>Panicoideae</taxon>
        <taxon>Andropogonodae</taxon>
        <taxon>Andropogoneae</taxon>
        <taxon>Tripsacinae</taxon>
        <taxon>Zea</taxon>
    </lineage>
</organism>
<evidence type="ECO:0000313" key="1">
    <source>
        <dbReference type="EMBL" id="ACR36080.1"/>
    </source>
</evidence>
<proteinExistence type="evidence at transcript level"/>
<accession>C4J4I0</accession>
<sequence length="84" mass="8915">MSRPAGTSQRSSMGPTCLTERGAAGDWPCSGWFGGVRTVASGFLPLRICAHLLKQVAADGMSPMRCAQLNPSASPPHLKFVIWT</sequence>
<reference evidence="1" key="2">
    <citation type="submission" date="2012-06" db="EMBL/GenBank/DDBJ databases">
        <authorList>
            <person name="Yu Y."/>
            <person name="Currie J."/>
            <person name="Lomeli R."/>
            <person name="Angelova A."/>
            <person name="Collura K."/>
            <person name="Wissotski M."/>
            <person name="Campos D."/>
            <person name="Kudrna D."/>
            <person name="Golser W."/>
            <person name="Ashely E."/>
            <person name="Descour A."/>
            <person name="Fernandes J."/>
            <person name="Soderlund C."/>
            <person name="Walbot V."/>
        </authorList>
    </citation>
    <scope>NUCLEOTIDE SEQUENCE</scope>
    <source>
        <strain evidence="1">B73</strain>
    </source>
</reference>
<reference evidence="1" key="1">
    <citation type="journal article" date="2009" name="PLoS Genet.">
        <title>Sequencing, mapping, and analysis of 27,455 maize full-length cDNAs.</title>
        <authorList>
            <person name="Soderlund C."/>
            <person name="Descour A."/>
            <person name="Kudrna D."/>
            <person name="Bomhoff M."/>
            <person name="Boyd L."/>
            <person name="Currie J."/>
            <person name="Angelova A."/>
            <person name="Collura K."/>
            <person name="Wissotski M."/>
            <person name="Ashley E."/>
            <person name="Morrow D."/>
            <person name="Fernandes J."/>
            <person name="Walbot V."/>
            <person name="Yu Y."/>
        </authorList>
    </citation>
    <scope>NUCLEOTIDE SEQUENCE</scope>
    <source>
        <strain evidence="1">B73</strain>
    </source>
</reference>
<protein>
    <submittedName>
        <fullName evidence="1">Uncharacterized protein</fullName>
    </submittedName>
</protein>
<dbReference type="EMBL" id="BT085727">
    <property type="protein sequence ID" value="ACR36080.1"/>
    <property type="molecule type" value="mRNA"/>
</dbReference>
<name>C4J4I0_MAIZE</name>